<dbReference type="PROSITE" id="PS50885">
    <property type="entry name" value="HAMP"/>
    <property type="match status" value="1"/>
</dbReference>
<dbReference type="PANTHER" id="PTHR42878">
    <property type="entry name" value="TWO-COMPONENT HISTIDINE KINASE"/>
    <property type="match status" value="1"/>
</dbReference>
<dbReference type="EC" id="2.7.13.3" evidence="3"/>
<dbReference type="PANTHER" id="PTHR42878:SF3">
    <property type="entry name" value="HISTIDINE PROTEIN KINASE SAES"/>
    <property type="match status" value="1"/>
</dbReference>
<evidence type="ECO:0000256" key="12">
    <source>
        <dbReference type="SAM" id="Phobius"/>
    </source>
</evidence>
<evidence type="ECO:0000256" key="5">
    <source>
        <dbReference type="ARBA" id="ARBA00022553"/>
    </source>
</evidence>
<dbReference type="InterPro" id="IPR036097">
    <property type="entry name" value="HisK_dim/P_sf"/>
</dbReference>
<evidence type="ECO:0000256" key="4">
    <source>
        <dbReference type="ARBA" id="ARBA00022475"/>
    </source>
</evidence>
<evidence type="ECO:0000256" key="7">
    <source>
        <dbReference type="ARBA" id="ARBA00022741"/>
    </source>
</evidence>
<protein>
    <recommendedName>
        <fullName evidence="3">histidine kinase</fullName>
        <ecNumber evidence="3">2.7.13.3</ecNumber>
    </recommendedName>
</protein>
<dbReference type="InterPro" id="IPR003660">
    <property type="entry name" value="HAMP_dom"/>
</dbReference>
<dbReference type="InterPro" id="IPR005467">
    <property type="entry name" value="His_kinase_dom"/>
</dbReference>
<dbReference type="RefSeq" id="WP_166272857.1">
    <property type="nucleotide sequence ID" value="NZ_JAAFGS010000001.1"/>
</dbReference>
<keyword evidence="12" id="KW-1133">Transmembrane helix</keyword>
<reference evidence="15 16" key="1">
    <citation type="submission" date="2020-01" db="EMBL/GenBank/DDBJ databases">
        <title>Polyphasic characterisation and genomic insights into a novel alkali tolerant bacterium VR-M41.</title>
        <authorList>
            <person name="Vemuluri V.R."/>
        </authorList>
    </citation>
    <scope>NUCLEOTIDE SEQUENCE [LARGE SCALE GENOMIC DNA]</scope>
    <source>
        <strain evidence="15 16">VR-M41</strain>
    </source>
</reference>
<evidence type="ECO:0000256" key="8">
    <source>
        <dbReference type="ARBA" id="ARBA00022777"/>
    </source>
</evidence>
<keyword evidence="9" id="KW-0067">ATP-binding</keyword>
<dbReference type="SMART" id="SM00387">
    <property type="entry name" value="HATPase_c"/>
    <property type="match status" value="1"/>
</dbReference>
<dbReference type="InterPro" id="IPR003594">
    <property type="entry name" value="HATPase_dom"/>
</dbReference>
<organism evidence="15 16">
    <name type="scientific">Saccharibacillus alkalitolerans</name>
    <dbReference type="NCBI Taxonomy" id="2705290"/>
    <lineage>
        <taxon>Bacteria</taxon>
        <taxon>Bacillati</taxon>
        <taxon>Bacillota</taxon>
        <taxon>Bacilli</taxon>
        <taxon>Bacillales</taxon>
        <taxon>Paenibacillaceae</taxon>
        <taxon>Saccharibacillus</taxon>
    </lineage>
</organism>
<evidence type="ECO:0000259" key="13">
    <source>
        <dbReference type="PROSITE" id="PS50109"/>
    </source>
</evidence>
<dbReference type="SUPFAM" id="SSF47384">
    <property type="entry name" value="Homodimeric domain of signal transducing histidine kinase"/>
    <property type="match status" value="1"/>
</dbReference>
<dbReference type="InterPro" id="IPR050351">
    <property type="entry name" value="BphY/WalK/GraS-like"/>
</dbReference>
<evidence type="ECO:0000313" key="15">
    <source>
        <dbReference type="EMBL" id="NGZ74602.1"/>
    </source>
</evidence>
<keyword evidence="8" id="KW-0418">Kinase</keyword>
<evidence type="ECO:0000256" key="1">
    <source>
        <dbReference type="ARBA" id="ARBA00000085"/>
    </source>
</evidence>
<keyword evidence="5" id="KW-0597">Phosphoprotein</keyword>
<evidence type="ECO:0000256" key="6">
    <source>
        <dbReference type="ARBA" id="ARBA00022679"/>
    </source>
</evidence>
<dbReference type="PROSITE" id="PS50109">
    <property type="entry name" value="HIS_KIN"/>
    <property type="match status" value="1"/>
</dbReference>
<evidence type="ECO:0000256" key="9">
    <source>
        <dbReference type="ARBA" id="ARBA00022840"/>
    </source>
</evidence>
<keyword evidence="4" id="KW-1003">Cell membrane</keyword>
<evidence type="ECO:0000313" key="16">
    <source>
        <dbReference type="Proteomes" id="UP000800303"/>
    </source>
</evidence>
<dbReference type="Gene3D" id="1.10.287.130">
    <property type="match status" value="1"/>
</dbReference>
<gene>
    <name evidence="15" type="ORF">GYN08_04670</name>
</gene>
<dbReference type="InterPro" id="IPR003661">
    <property type="entry name" value="HisK_dim/P_dom"/>
</dbReference>
<comment type="subcellular location">
    <subcellularLocation>
        <location evidence="2">Cell membrane</location>
        <topology evidence="2">Multi-pass membrane protein</topology>
    </subcellularLocation>
</comment>
<dbReference type="InterPro" id="IPR036890">
    <property type="entry name" value="HATPase_C_sf"/>
</dbReference>
<keyword evidence="6" id="KW-0808">Transferase</keyword>
<evidence type="ECO:0000256" key="10">
    <source>
        <dbReference type="ARBA" id="ARBA00023012"/>
    </source>
</evidence>
<sequence>MRGRIAVKLFFATSVVMLGTLSAILFAQSLFFERFYEKARTEDVGRSLHNVASNYAQTANDPVSSARLSGRFMNDNRAALALLDADLNRRTLDPYLITLRTAEGKSVSLLLASAGTAMRDIPEGLQTGEPLTVDGIYMDEKETLMQPSVMQPNSAEPESGLTRVRGTVTELLLPADQSLDPFYSSSLVDEALAEAVRNRAGRTDELSRGETLRTEWTDKWSGLTYAVIVAPVPGAEGRYVLALASLQPVGEAVEMLRRYLIYLAPAAAAVLLLLSLLYSRLLSRPLVRLSRTSARMAKLDFSPGREPEIRSRDELGELARNLDTLGRNLAGALRQLSAANAGLSREVEEKDRSEALRKELIANISHELKTPLGIVKGFAEGLQDDVAADKRERYLQLIVGETDRMNALILDMLQLSRFEAKAIKLKPQAYDIVRQARRLTESFAERLESRGLHIVFEGDDALAVNADPRRIEQVLLNLISNAVRHARENGTIRIGLRGRGDDRAEIRIENDGAPIPEPELDRIWEQFYRAERSRDRKSGRTGLGLAIVRHILELHGSEYGAENTEKGVVFRFTLQKAALQEEERESNEEE</sequence>
<feature type="domain" description="Histidine kinase" evidence="13">
    <location>
        <begin position="363"/>
        <end position="578"/>
    </location>
</feature>
<keyword evidence="10" id="KW-0902">Two-component regulatory system</keyword>
<dbReference type="Pfam" id="PF02518">
    <property type="entry name" value="HATPase_c"/>
    <property type="match status" value="1"/>
</dbReference>
<dbReference type="SMART" id="SM00304">
    <property type="entry name" value="HAMP"/>
    <property type="match status" value="1"/>
</dbReference>
<accession>A0ABX0F0U0</accession>
<feature type="domain" description="HAMP" evidence="14">
    <location>
        <begin position="280"/>
        <end position="334"/>
    </location>
</feature>
<dbReference type="CDD" id="cd00082">
    <property type="entry name" value="HisKA"/>
    <property type="match status" value="1"/>
</dbReference>
<proteinExistence type="predicted"/>
<keyword evidence="16" id="KW-1185">Reference proteome</keyword>
<keyword evidence="7" id="KW-0547">Nucleotide-binding</keyword>
<dbReference type="Gene3D" id="3.30.565.10">
    <property type="entry name" value="Histidine kinase-like ATPase, C-terminal domain"/>
    <property type="match status" value="1"/>
</dbReference>
<dbReference type="Gene3D" id="6.10.340.10">
    <property type="match status" value="1"/>
</dbReference>
<dbReference type="Pfam" id="PF00512">
    <property type="entry name" value="HisKA"/>
    <property type="match status" value="1"/>
</dbReference>
<dbReference type="Pfam" id="PF00672">
    <property type="entry name" value="HAMP"/>
    <property type="match status" value="1"/>
</dbReference>
<keyword evidence="12" id="KW-0812">Transmembrane</keyword>
<name>A0ABX0F0U0_9BACL</name>
<evidence type="ECO:0000256" key="3">
    <source>
        <dbReference type="ARBA" id="ARBA00012438"/>
    </source>
</evidence>
<dbReference type="CDD" id="cd06225">
    <property type="entry name" value="HAMP"/>
    <property type="match status" value="1"/>
</dbReference>
<dbReference type="PRINTS" id="PR00344">
    <property type="entry name" value="BCTRLSENSOR"/>
</dbReference>
<evidence type="ECO:0000256" key="11">
    <source>
        <dbReference type="ARBA" id="ARBA00023136"/>
    </source>
</evidence>
<dbReference type="SUPFAM" id="SSF158472">
    <property type="entry name" value="HAMP domain-like"/>
    <property type="match status" value="1"/>
</dbReference>
<comment type="caution">
    <text evidence="15">The sequence shown here is derived from an EMBL/GenBank/DDBJ whole genome shotgun (WGS) entry which is preliminary data.</text>
</comment>
<comment type="catalytic activity">
    <reaction evidence="1">
        <text>ATP + protein L-histidine = ADP + protein N-phospho-L-histidine.</text>
        <dbReference type="EC" id="2.7.13.3"/>
    </reaction>
</comment>
<dbReference type="Proteomes" id="UP000800303">
    <property type="component" value="Unassembled WGS sequence"/>
</dbReference>
<dbReference type="EMBL" id="JAAFGS010000001">
    <property type="protein sequence ID" value="NGZ74602.1"/>
    <property type="molecule type" value="Genomic_DNA"/>
</dbReference>
<dbReference type="SUPFAM" id="SSF55874">
    <property type="entry name" value="ATPase domain of HSP90 chaperone/DNA topoisomerase II/histidine kinase"/>
    <property type="match status" value="1"/>
</dbReference>
<keyword evidence="11 12" id="KW-0472">Membrane</keyword>
<dbReference type="SMART" id="SM00388">
    <property type="entry name" value="HisKA"/>
    <property type="match status" value="1"/>
</dbReference>
<dbReference type="InterPro" id="IPR004358">
    <property type="entry name" value="Sig_transdc_His_kin-like_C"/>
</dbReference>
<feature type="transmembrane region" description="Helical" evidence="12">
    <location>
        <begin position="259"/>
        <end position="278"/>
    </location>
</feature>
<evidence type="ECO:0000259" key="14">
    <source>
        <dbReference type="PROSITE" id="PS50885"/>
    </source>
</evidence>
<evidence type="ECO:0000256" key="2">
    <source>
        <dbReference type="ARBA" id="ARBA00004651"/>
    </source>
</evidence>